<sequence>MQVDAAPTFRVRVGGFDGPFDLLLDLIGRHELDVTELALSIVTDEFLAHLEHLGDDADLDQTSGFLVVGATLLDAKIAGLLPAGEVVDAEAVAMLEARDLLFARLLQYRAFKEASTWFAEALALEEARHAHRGAVREHQLPPAAPPELDVDLAAFAQLAALALAPRPEPTVGLDHLHGSAIGLREQAAEVVSLLRRGSSMSFLDLAGPAATRPVVVARFLAVLELYRLGAIAFEQLDPLGALVVRWTAQDWDDATLARLGGGFDE</sequence>
<dbReference type="GO" id="GO:0007059">
    <property type="term" value="P:chromosome segregation"/>
    <property type="evidence" value="ECO:0007669"/>
    <property type="project" value="UniProtKB-KW"/>
</dbReference>
<keyword evidence="1" id="KW-0159">Chromosome partition</keyword>
<evidence type="ECO:0000313" key="3">
    <source>
        <dbReference type="EMBL" id="TDS76774.1"/>
    </source>
</evidence>
<comment type="caution">
    <text evidence="3">The sequence shown here is derived from an EMBL/GenBank/DDBJ whole genome shotgun (WGS) entry which is preliminary data.</text>
</comment>
<dbReference type="InterPro" id="IPR003768">
    <property type="entry name" value="ScpA"/>
</dbReference>
<keyword evidence="4" id="KW-1185">Reference proteome</keyword>
<evidence type="ECO:0000256" key="1">
    <source>
        <dbReference type="ARBA" id="ARBA00022829"/>
    </source>
</evidence>
<dbReference type="RefSeq" id="WP_342773143.1">
    <property type="nucleotide sequence ID" value="NZ_BAAARP010000002.1"/>
</dbReference>
<dbReference type="Proteomes" id="UP000295344">
    <property type="component" value="Unassembled WGS sequence"/>
</dbReference>
<evidence type="ECO:0000256" key="2">
    <source>
        <dbReference type="ARBA" id="ARBA00044777"/>
    </source>
</evidence>
<dbReference type="PANTHER" id="PTHR33969:SF2">
    <property type="entry name" value="SEGREGATION AND CONDENSATION PROTEIN A"/>
    <property type="match status" value="1"/>
</dbReference>
<dbReference type="Pfam" id="PF02616">
    <property type="entry name" value="SMC_ScpA"/>
    <property type="match status" value="1"/>
</dbReference>
<organism evidence="3 4">
    <name type="scientific">Amnibacterium kyonggiense</name>
    <dbReference type="NCBI Taxonomy" id="595671"/>
    <lineage>
        <taxon>Bacteria</taxon>
        <taxon>Bacillati</taxon>
        <taxon>Actinomycetota</taxon>
        <taxon>Actinomycetes</taxon>
        <taxon>Micrococcales</taxon>
        <taxon>Microbacteriaceae</taxon>
        <taxon>Amnibacterium</taxon>
    </lineage>
</organism>
<gene>
    <name evidence="3" type="ORF">CLV52_1709</name>
</gene>
<evidence type="ECO:0000313" key="4">
    <source>
        <dbReference type="Proteomes" id="UP000295344"/>
    </source>
</evidence>
<accession>A0A4V3EAM1</accession>
<name>A0A4V3EAM1_9MICO</name>
<dbReference type="PANTHER" id="PTHR33969">
    <property type="entry name" value="SEGREGATION AND CONDENSATION PROTEIN A"/>
    <property type="match status" value="1"/>
</dbReference>
<dbReference type="EMBL" id="SOAM01000002">
    <property type="protein sequence ID" value="TDS76774.1"/>
    <property type="molecule type" value="Genomic_DNA"/>
</dbReference>
<reference evidence="3 4" key="1">
    <citation type="submission" date="2019-03" db="EMBL/GenBank/DDBJ databases">
        <title>Genomic Encyclopedia of Archaeal and Bacterial Type Strains, Phase II (KMG-II): from individual species to whole genera.</title>
        <authorList>
            <person name="Goeker M."/>
        </authorList>
    </citation>
    <scope>NUCLEOTIDE SEQUENCE [LARGE SCALE GENOMIC DNA]</scope>
    <source>
        <strain evidence="3 4">DSM 24782</strain>
    </source>
</reference>
<dbReference type="Gene3D" id="6.10.250.2410">
    <property type="match status" value="1"/>
</dbReference>
<dbReference type="AlphaFoldDB" id="A0A4V3EAM1"/>
<protein>
    <recommendedName>
        <fullName evidence="2">Segregation and condensation protein A</fullName>
    </recommendedName>
</protein>
<proteinExistence type="predicted"/>